<dbReference type="KEGG" id="mana:MAMMFC1_01366"/>
<sequence length="340" mass="39767">MADMEGIVDSDIIFYTAPDGAIRIEVVYQDETFWLTINRMAELFGTSKQNISHHLQNIYSENELDREATVKEILTVQMEGQREVSRKLEYYNLDAVIAVGYRVSSRQATQFRVWATQTLKEFIIKGFVLDDERLKQGKRFGKDYFDELLERIREIRASERRFYQKITDIYAQCSIDYQPKAELTIQFYKTVQNKLHWAITGKTAAELIAERADANKPNMGLTTWKNAPHGKVLKSDITTAKNYLVESEIKELEGIVSMYLDYAENQARRQIVMKMQDWVQKLDAFLQFNEYEILQDAGKVSHQVAVTLAEKEYAKFRVVQDQNFESDFDKTIKKLEKRLK</sequence>
<protein>
    <recommendedName>
        <fullName evidence="3">Bro-N domain-containing protein</fullName>
    </recommendedName>
</protein>
<name>A0A348AI07_9FIRM</name>
<proteinExistence type="predicted"/>
<dbReference type="PANTHER" id="PTHR35810:SF1">
    <property type="entry name" value="CYTOPLASMIC PROTEIN"/>
    <property type="match status" value="1"/>
</dbReference>
<evidence type="ECO:0000313" key="1">
    <source>
        <dbReference type="EMBL" id="BBB90705.1"/>
    </source>
</evidence>
<dbReference type="AlphaFoldDB" id="A0A348AI07"/>
<evidence type="ECO:0000313" key="2">
    <source>
        <dbReference type="Proteomes" id="UP000276437"/>
    </source>
</evidence>
<gene>
    <name evidence="1" type="ORF">MAMMFC1_01366</name>
</gene>
<organism evidence="1 2">
    <name type="scientific">Methylomusa anaerophila</name>
    <dbReference type="NCBI Taxonomy" id="1930071"/>
    <lineage>
        <taxon>Bacteria</taxon>
        <taxon>Bacillati</taxon>
        <taxon>Bacillota</taxon>
        <taxon>Negativicutes</taxon>
        <taxon>Selenomonadales</taxon>
        <taxon>Sporomusaceae</taxon>
        <taxon>Methylomusa</taxon>
    </lineage>
</organism>
<dbReference type="PIRSF" id="PIRSF015268">
    <property type="entry name" value="Virulence_RhuM"/>
    <property type="match status" value="1"/>
</dbReference>
<dbReference type="InterPro" id="IPR011204">
    <property type="entry name" value="Virulence_RhuM-like"/>
</dbReference>
<dbReference type="EMBL" id="AP018449">
    <property type="protein sequence ID" value="BBB90705.1"/>
    <property type="molecule type" value="Genomic_DNA"/>
</dbReference>
<keyword evidence="2" id="KW-1185">Reference proteome</keyword>
<dbReference type="PANTHER" id="PTHR35810">
    <property type="entry name" value="CYTOPLASMIC PROTEIN-RELATED"/>
    <property type="match status" value="1"/>
</dbReference>
<reference evidence="1 2" key="1">
    <citation type="journal article" date="2018" name="Int. J. Syst. Evol. Microbiol.">
        <title>Methylomusa anaerophila gen. nov., sp. nov., an anaerobic methanol-utilizing bacterium isolated from a microbial fuel cell.</title>
        <authorList>
            <person name="Amano N."/>
            <person name="Yamamuro A."/>
            <person name="Miyahara M."/>
            <person name="Kouzuma A."/>
            <person name="Abe T."/>
            <person name="Watanabe K."/>
        </authorList>
    </citation>
    <scope>NUCLEOTIDE SEQUENCE [LARGE SCALE GENOMIC DNA]</scope>
    <source>
        <strain evidence="1 2">MMFC1</strain>
    </source>
</reference>
<evidence type="ECO:0008006" key="3">
    <source>
        <dbReference type="Google" id="ProtNLM"/>
    </source>
</evidence>
<dbReference type="OrthoDB" id="9802752at2"/>
<accession>A0A348AI07</accession>
<dbReference type="RefSeq" id="WP_126307575.1">
    <property type="nucleotide sequence ID" value="NZ_AP018449.1"/>
</dbReference>
<dbReference type="Pfam" id="PF13310">
    <property type="entry name" value="Virulence_RhuM"/>
    <property type="match status" value="1"/>
</dbReference>
<dbReference type="Proteomes" id="UP000276437">
    <property type="component" value="Chromosome"/>
</dbReference>